<gene>
    <name evidence="5" type="primary">rlmE</name>
    <name evidence="7" type="ORF">GCM10008985_13600</name>
    <name evidence="8" type="ORF">MUK72_02860</name>
</gene>
<evidence type="ECO:0000313" key="8">
    <source>
        <dbReference type="EMBL" id="UOO95659.1"/>
    </source>
</evidence>
<dbReference type="GO" id="GO:0008650">
    <property type="term" value="F:rRNA (uridine-2'-O-)-methyltransferase activity"/>
    <property type="evidence" value="ECO:0007669"/>
    <property type="project" value="UniProtKB-UniRule"/>
</dbReference>
<keyword evidence="4 5" id="KW-0949">S-adenosyl-L-methionine</keyword>
<dbReference type="InterPro" id="IPR015507">
    <property type="entry name" value="rRNA-MeTfrase_E"/>
</dbReference>
<feature type="binding site" evidence="5">
    <location>
        <position position="48"/>
    </location>
    <ligand>
        <name>S-adenosyl-L-methionine</name>
        <dbReference type="ChEBI" id="CHEBI:59789"/>
    </ligand>
</feature>
<organism evidence="7 10">
    <name type="scientific">Halococcus dombrowskii</name>
    <dbReference type="NCBI Taxonomy" id="179637"/>
    <lineage>
        <taxon>Archaea</taxon>
        <taxon>Methanobacteriati</taxon>
        <taxon>Methanobacteriota</taxon>
        <taxon>Stenosarchaea group</taxon>
        <taxon>Halobacteria</taxon>
        <taxon>Halobacteriales</taxon>
        <taxon>Halococcaceae</taxon>
        <taxon>Halococcus</taxon>
    </lineage>
</organism>
<dbReference type="Proteomes" id="UP000830542">
    <property type="component" value="Chromosome"/>
</dbReference>
<comment type="catalytic activity">
    <reaction evidence="5">
        <text>uridine(2552) in 23S rRNA + S-adenosyl-L-methionine = 2'-O-methyluridine(2552) in 23S rRNA + S-adenosyl-L-homocysteine + H(+)</text>
        <dbReference type="Rhea" id="RHEA:42720"/>
        <dbReference type="Rhea" id="RHEA-COMP:10202"/>
        <dbReference type="Rhea" id="RHEA-COMP:10203"/>
        <dbReference type="ChEBI" id="CHEBI:15378"/>
        <dbReference type="ChEBI" id="CHEBI:57856"/>
        <dbReference type="ChEBI" id="CHEBI:59789"/>
        <dbReference type="ChEBI" id="CHEBI:65315"/>
        <dbReference type="ChEBI" id="CHEBI:74478"/>
        <dbReference type="EC" id="2.1.1.166"/>
    </reaction>
</comment>
<keyword evidence="1 5" id="KW-0698">rRNA processing</keyword>
<dbReference type="Gene3D" id="2.40.50.140">
    <property type="entry name" value="Nucleic acid-binding proteins"/>
    <property type="match status" value="1"/>
</dbReference>
<keyword evidence="5" id="KW-0963">Cytoplasm</keyword>
<reference evidence="8" key="2">
    <citation type="submission" date="2022-04" db="EMBL/GenBank/DDBJ databases">
        <title>Sequencing and genomic assembly of Halococcus dombrowskii.</title>
        <authorList>
            <person name="Lim S.W."/>
            <person name="MacLea K.S."/>
        </authorList>
    </citation>
    <scope>NUCLEOTIDE SEQUENCE</scope>
    <source>
        <strain evidence="8">H4</strain>
    </source>
</reference>
<dbReference type="RefSeq" id="WP_244703727.1">
    <property type="nucleotide sequence ID" value="NZ_BAAADN010000022.1"/>
</dbReference>
<dbReference type="SUPFAM" id="SSF53335">
    <property type="entry name" value="S-adenosyl-L-methionine-dependent methyltransferases"/>
    <property type="match status" value="1"/>
</dbReference>
<dbReference type="PANTHER" id="PTHR10920:SF13">
    <property type="entry name" value="PRE-RRNA 2'-O-RIBOSE RNA METHYLTRANSFERASE FTSJ3"/>
    <property type="match status" value="1"/>
</dbReference>
<dbReference type="PANTHER" id="PTHR10920">
    <property type="entry name" value="RIBOSOMAL RNA METHYLTRANSFERASE"/>
    <property type="match status" value="1"/>
</dbReference>
<dbReference type="InterPro" id="IPR029063">
    <property type="entry name" value="SAM-dependent_MTases_sf"/>
</dbReference>
<accession>A0AAV3SFY4</accession>
<dbReference type="GeneID" id="71760754"/>
<protein>
    <recommendedName>
        <fullName evidence="5">Ribosomal RNA large subunit methyltransferase E</fullName>
        <ecNumber evidence="5">2.1.1.166</ecNumber>
    </recommendedName>
    <alternativeName>
        <fullName evidence="5">23S rRNA Um2552 methyltransferase</fullName>
    </alternativeName>
    <alternativeName>
        <fullName evidence="5">rRNA (uridine-2'-O-)-methyltransferase</fullName>
    </alternativeName>
</protein>
<reference evidence="7" key="1">
    <citation type="journal article" date="2014" name="Int. J. Syst. Evol. Microbiol.">
        <title>Complete genome sequence of Corynebacterium casei LMG S-19264T (=DSM 44701T), isolated from a smear-ripened cheese.</title>
        <authorList>
            <consortium name="US DOE Joint Genome Institute (JGI-PGF)"/>
            <person name="Walter F."/>
            <person name="Albersmeier A."/>
            <person name="Kalinowski J."/>
            <person name="Ruckert C."/>
        </authorList>
    </citation>
    <scope>NUCLEOTIDE SEQUENCE</scope>
    <source>
        <strain evidence="7">JCM 12289</strain>
    </source>
</reference>
<name>A0AAV3SFY4_HALDO</name>
<evidence type="ECO:0000256" key="3">
    <source>
        <dbReference type="ARBA" id="ARBA00022679"/>
    </source>
</evidence>
<evidence type="ECO:0000256" key="2">
    <source>
        <dbReference type="ARBA" id="ARBA00022603"/>
    </source>
</evidence>
<keyword evidence="2 5" id="KW-0489">Methyltransferase</keyword>
<feature type="binding site" evidence="5">
    <location>
        <position position="50"/>
    </location>
    <ligand>
        <name>S-adenosyl-L-methionine</name>
        <dbReference type="ChEBI" id="CHEBI:59789"/>
    </ligand>
</feature>
<keyword evidence="9" id="KW-1185">Reference proteome</keyword>
<dbReference type="KEGG" id="hdo:MUK72_02860"/>
<dbReference type="GO" id="GO:0005737">
    <property type="term" value="C:cytoplasm"/>
    <property type="evidence" value="ECO:0007669"/>
    <property type="project" value="UniProtKB-SubCell"/>
</dbReference>
<proteinExistence type="inferred from homology"/>
<feature type="binding site" evidence="5">
    <location>
        <position position="106"/>
    </location>
    <ligand>
        <name>S-adenosyl-L-methionine</name>
        <dbReference type="ChEBI" id="CHEBI:59789"/>
    </ligand>
</feature>
<feature type="binding site" evidence="5">
    <location>
        <position position="67"/>
    </location>
    <ligand>
        <name>S-adenosyl-L-methionine</name>
        <dbReference type="ChEBI" id="CHEBI:59789"/>
    </ligand>
</feature>
<dbReference type="HAMAP" id="MF_01547">
    <property type="entry name" value="RNA_methyltr_E"/>
    <property type="match status" value="1"/>
</dbReference>
<dbReference type="InterPro" id="IPR002792">
    <property type="entry name" value="TRAM_dom"/>
</dbReference>
<evidence type="ECO:0000256" key="4">
    <source>
        <dbReference type="ARBA" id="ARBA00022691"/>
    </source>
</evidence>
<dbReference type="Proteomes" id="UP001500962">
    <property type="component" value="Unassembled WGS sequence"/>
</dbReference>
<dbReference type="Pfam" id="PF01938">
    <property type="entry name" value="TRAM"/>
    <property type="match status" value="1"/>
</dbReference>
<dbReference type="AlphaFoldDB" id="A0AAV3SFY4"/>
<dbReference type="Gene3D" id="3.40.50.150">
    <property type="entry name" value="Vaccinia Virus protein VP39"/>
    <property type="match status" value="1"/>
</dbReference>
<evidence type="ECO:0000256" key="5">
    <source>
        <dbReference type="HAMAP-Rule" id="MF_01547"/>
    </source>
</evidence>
<evidence type="ECO:0000313" key="9">
    <source>
        <dbReference type="Proteomes" id="UP000830542"/>
    </source>
</evidence>
<dbReference type="InterPro" id="IPR012340">
    <property type="entry name" value="NA-bd_OB-fold"/>
</dbReference>
<dbReference type="EMBL" id="BAAADN010000022">
    <property type="protein sequence ID" value="GAA0458634.1"/>
    <property type="molecule type" value="Genomic_DNA"/>
</dbReference>
<comment type="similarity">
    <text evidence="5">Belongs to the class I-like SAM-binding methyltransferase superfamily. RNA methyltransferase RlmE family.</text>
</comment>
<dbReference type="InterPro" id="IPR002877">
    <property type="entry name" value="RNA_MeTrfase_FtsJ_dom"/>
</dbReference>
<reference evidence="7" key="3">
    <citation type="submission" date="2023-12" db="EMBL/GenBank/DDBJ databases">
        <authorList>
            <person name="Sun Q."/>
            <person name="Inoue M."/>
        </authorList>
    </citation>
    <scope>NUCLEOTIDE SEQUENCE</scope>
    <source>
        <strain evidence="7">JCM 12289</strain>
    </source>
</reference>
<dbReference type="EMBL" id="CP095005">
    <property type="protein sequence ID" value="UOO95659.1"/>
    <property type="molecule type" value="Genomic_DNA"/>
</dbReference>
<dbReference type="InterPro" id="IPR050082">
    <property type="entry name" value="RNA_methyltr_RlmE"/>
</dbReference>
<dbReference type="PROSITE" id="PS50926">
    <property type="entry name" value="TRAM"/>
    <property type="match status" value="1"/>
</dbReference>
<evidence type="ECO:0000313" key="7">
    <source>
        <dbReference type="EMBL" id="GAA0458634.1"/>
    </source>
</evidence>
<comment type="function">
    <text evidence="5">Specifically methylates the uridine in position 2552 of 23S rRNA at the 2'-O position of the ribose in the fully assembled 50S ribosomal subunit.</text>
</comment>
<sequence length="251" mass="27695">MARRDEYYNKAKQQGYRSRSAYKLQQLDETADLFTDRSTVIDLGAAPGGWLQVAAERAPEGRVVGVDRQRIEAIDGVETRRGDLTDEDVRAELKADIGEADVVLSDMAPNMSGEYDLDHARSVHLARQALDVAREVLTPGGDLAVKVFDGRDLDGLEADVEEAFEYVRTVRPDASRDESSELYLVGKGRMTAPIEVGDELTVEITATGEEGDGIAKIEEYTVFVPDAEEGDRVQVRIADVKPRFGFAERVD</sequence>
<feature type="binding site" evidence="5">
    <location>
        <position position="83"/>
    </location>
    <ligand>
        <name>S-adenosyl-L-methionine</name>
        <dbReference type="ChEBI" id="CHEBI:59789"/>
    </ligand>
</feature>
<comment type="subcellular location">
    <subcellularLocation>
        <location evidence="5">Cytoplasm</location>
    </subcellularLocation>
</comment>
<dbReference type="EC" id="2.1.1.166" evidence="5"/>
<dbReference type="Pfam" id="PF01728">
    <property type="entry name" value="FtsJ"/>
    <property type="match status" value="1"/>
</dbReference>
<feature type="active site" description="Proton acceptor" evidence="5">
    <location>
        <position position="146"/>
    </location>
</feature>
<feature type="domain" description="TRAM" evidence="6">
    <location>
        <begin position="193"/>
        <end position="251"/>
    </location>
</feature>
<evidence type="ECO:0000313" key="10">
    <source>
        <dbReference type="Proteomes" id="UP001500962"/>
    </source>
</evidence>
<evidence type="ECO:0000256" key="1">
    <source>
        <dbReference type="ARBA" id="ARBA00022552"/>
    </source>
</evidence>
<evidence type="ECO:0000259" key="6">
    <source>
        <dbReference type="PROSITE" id="PS50926"/>
    </source>
</evidence>
<dbReference type="SUPFAM" id="SSF50249">
    <property type="entry name" value="Nucleic acid-binding proteins"/>
    <property type="match status" value="1"/>
</dbReference>
<keyword evidence="3 5" id="KW-0808">Transferase</keyword>